<dbReference type="EMBL" id="SMKP01000251">
    <property type="protein sequence ID" value="TDD08494.1"/>
    <property type="molecule type" value="Genomic_DNA"/>
</dbReference>
<dbReference type="AlphaFoldDB" id="A0A4R4VZT1"/>
<dbReference type="Proteomes" id="UP000294543">
    <property type="component" value="Unassembled WGS sequence"/>
</dbReference>
<name>A0A4R4VZT1_9ACTN</name>
<comment type="caution">
    <text evidence="1">The sequence shown here is derived from an EMBL/GenBank/DDBJ whole genome shotgun (WGS) entry which is preliminary data.</text>
</comment>
<dbReference type="RefSeq" id="WP_132518665.1">
    <property type="nucleotide sequence ID" value="NZ_SMKP01000251.1"/>
</dbReference>
<evidence type="ECO:0000313" key="1">
    <source>
        <dbReference type="EMBL" id="TDD08494.1"/>
    </source>
</evidence>
<organism evidence="1 2">
    <name type="scientific">Nonomuraea diastatica</name>
    <dbReference type="NCBI Taxonomy" id="1848329"/>
    <lineage>
        <taxon>Bacteria</taxon>
        <taxon>Bacillati</taxon>
        <taxon>Actinomycetota</taxon>
        <taxon>Actinomycetes</taxon>
        <taxon>Streptosporangiales</taxon>
        <taxon>Streptosporangiaceae</taxon>
        <taxon>Nonomuraea</taxon>
    </lineage>
</organism>
<proteinExistence type="predicted"/>
<sequence>MALALAGRAASRLLALPGVRVGRDTLIHLVRALPDLEIGQVTVLGIDDSPRGAGTPTPPC</sequence>
<evidence type="ECO:0000313" key="2">
    <source>
        <dbReference type="Proteomes" id="UP000294543"/>
    </source>
</evidence>
<accession>A0A4R4VZT1</accession>
<gene>
    <name evidence="1" type="ORF">E1294_47505</name>
</gene>
<keyword evidence="2" id="KW-1185">Reference proteome</keyword>
<reference evidence="1 2" key="1">
    <citation type="submission" date="2019-03" db="EMBL/GenBank/DDBJ databases">
        <title>Draft genome sequences of novel Actinobacteria.</title>
        <authorList>
            <person name="Sahin N."/>
            <person name="Ay H."/>
            <person name="Saygin H."/>
        </authorList>
    </citation>
    <scope>NUCLEOTIDE SEQUENCE [LARGE SCALE GENOMIC DNA]</scope>
    <source>
        <strain evidence="1 2">KC712</strain>
    </source>
</reference>
<protein>
    <submittedName>
        <fullName evidence="1">Uncharacterized protein</fullName>
    </submittedName>
</protein>